<organism evidence="1">
    <name type="scientific">Lepeophtheirus salmonis</name>
    <name type="common">Salmon louse</name>
    <name type="synonym">Caligus salmonis</name>
    <dbReference type="NCBI Taxonomy" id="72036"/>
    <lineage>
        <taxon>Eukaryota</taxon>
        <taxon>Metazoa</taxon>
        <taxon>Ecdysozoa</taxon>
        <taxon>Arthropoda</taxon>
        <taxon>Crustacea</taxon>
        <taxon>Multicrustacea</taxon>
        <taxon>Hexanauplia</taxon>
        <taxon>Copepoda</taxon>
        <taxon>Siphonostomatoida</taxon>
        <taxon>Caligidae</taxon>
        <taxon>Lepeophtheirus</taxon>
    </lineage>
</organism>
<protein>
    <submittedName>
        <fullName evidence="1">Uncharacterized protein</fullName>
    </submittedName>
</protein>
<reference evidence="1" key="1">
    <citation type="submission" date="2014-05" db="EMBL/GenBank/DDBJ databases">
        <authorList>
            <person name="Chronopoulou M."/>
        </authorList>
    </citation>
    <scope>NUCLEOTIDE SEQUENCE</scope>
    <source>
        <tissue evidence="1">Whole organism</tissue>
    </source>
</reference>
<evidence type="ECO:0000313" key="1">
    <source>
        <dbReference type="EMBL" id="CDW19695.1"/>
    </source>
</evidence>
<feature type="non-terminal residue" evidence="1">
    <location>
        <position position="39"/>
    </location>
</feature>
<dbReference type="AlphaFoldDB" id="A0A0K2T1I1"/>
<accession>A0A0K2T1I1</accession>
<sequence length="39" mass="4765">MIFLPLVHRINCCPKKLTIIYLFKRKEELSWSFPLLLLF</sequence>
<name>A0A0K2T1I1_LEPSM</name>
<proteinExistence type="predicted"/>
<dbReference type="EMBL" id="HACA01002334">
    <property type="protein sequence ID" value="CDW19695.1"/>
    <property type="molecule type" value="Transcribed_RNA"/>
</dbReference>